<evidence type="ECO:0000313" key="2">
    <source>
        <dbReference type="Proteomes" id="UP000887565"/>
    </source>
</evidence>
<dbReference type="Proteomes" id="UP000887565">
    <property type="component" value="Unplaced"/>
</dbReference>
<proteinExistence type="predicted"/>
<reference evidence="3" key="1">
    <citation type="submission" date="2022-11" db="UniProtKB">
        <authorList>
            <consortium name="WormBaseParasite"/>
        </authorList>
    </citation>
    <scope>IDENTIFICATION</scope>
</reference>
<dbReference type="WBParaSite" id="nRc.2.0.1.t45799-RA">
    <property type="protein sequence ID" value="nRc.2.0.1.t45799-RA"/>
    <property type="gene ID" value="nRc.2.0.1.g45799"/>
</dbReference>
<sequence length="411" mass="46760">MSENDGQRRTAESKSLASMVDEIIDIQEMMDSVLEENRKKHIIVEEEHQEDQFDKNAKIEDLASNFLDEPNDAKCMRSIAKPKNQEEKYDVTSTNSLTKNSHRDQGDIKSIASVSSTHGNRKSPSIKEMDTKSMQSNRSARKSQDEKLIDEDQKSIGQSISVLGRKCWDVDDSMLPKNTIILKRIDDLELDTNYYSVEDQTHDGAPLKHEENASVFFPSLSLFFRLSCIFIFDVENVDGLKSGEDKLGEAIRKATVRKSPKMVDKNKMTTPEVKKRDRILSSSMNIFNKVMKRKPKKKDYTKRPGFITELATNPTVLAGAVVKKSTKPRVASGTLRRRTMKVPASTTRKTSPKISIQRPLSAANDLALLKRKMAEMIKENRLLRQIQHRQEMCMRKMEVRSASSVSNVSQM</sequence>
<feature type="region of interest" description="Disordered" evidence="1">
    <location>
        <begin position="80"/>
        <end position="151"/>
    </location>
</feature>
<keyword evidence="2" id="KW-1185">Reference proteome</keyword>
<protein>
    <submittedName>
        <fullName evidence="3">Uncharacterized protein</fullName>
    </submittedName>
</protein>
<accession>A0A915L3Z4</accession>
<organism evidence="2 3">
    <name type="scientific">Romanomermis culicivorax</name>
    <name type="common">Nematode worm</name>
    <dbReference type="NCBI Taxonomy" id="13658"/>
    <lineage>
        <taxon>Eukaryota</taxon>
        <taxon>Metazoa</taxon>
        <taxon>Ecdysozoa</taxon>
        <taxon>Nematoda</taxon>
        <taxon>Enoplea</taxon>
        <taxon>Dorylaimia</taxon>
        <taxon>Mermithida</taxon>
        <taxon>Mermithoidea</taxon>
        <taxon>Mermithidae</taxon>
        <taxon>Romanomermis</taxon>
    </lineage>
</organism>
<feature type="compositionally biased region" description="Basic and acidic residues" evidence="1">
    <location>
        <begin position="142"/>
        <end position="151"/>
    </location>
</feature>
<dbReference type="AlphaFoldDB" id="A0A915L3Z4"/>
<evidence type="ECO:0000313" key="3">
    <source>
        <dbReference type="WBParaSite" id="nRc.2.0.1.t45799-RA"/>
    </source>
</evidence>
<evidence type="ECO:0000256" key="1">
    <source>
        <dbReference type="SAM" id="MobiDB-lite"/>
    </source>
</evidence>
<name>A0A915L3Z4_ROMCU</name>